<dbReference type="PROSITE" id="PS51767">
    <property type="entry name" value="PEPTIDASE_A1"/>
    <property type="match status" value="1"/>
</dbReference>
<keyword evidence="3" id="KW-1185">Reference proteome</keyword>
<protein>
    <recommendedName>
        <fullName evidence="1">Peptidase A1 domain-containing protein</fullName>
    </recommendedName>
</protein>
<dbReference type="Proteomes" id="UP000799777">
    <property type="component" value="Unassembled WGS sequence"/>
</dbReference>
<accession>A0A9P4GWQ5</accession>
<name>A0A9P4GWQ5_9PLEO</name>
<dbReference type="SUPFAM" id="SSF50630">
    <property type="entry name" value="Acid proteases"/>
    <property type="match status" value="1"/>
</dbReference>
<dbReference type="OrthoDB" id="771136at2759"/>
<evidence type="ECO:0000313" key="3">
    <source>
        <dbReference type="Proteomes" id="UP000799777"/>
    </source>
</evidence>
<dbReference type="AlphaFoldDB" id="A0A9P4GWQ5"/>
<dbReference type="EMBL" id="ML978355">
    <property type="protein sequence ID" value="KAF2023365.1"/>
    <property type="molecule type" value="Genomic_DNA"/>
</dbReference>
<dbReference type="Gene3D" id="2.40.70.10">
    <property type="entry name" value="Acid Proteases"/>
    <property type="match status" value="1"/>
</dbReference>
<organism evidence="2 3">
    <name type="scientific">Setomelanomma holmii</name>
    <dbReference type="NCBI Taxonomy" id="210430"/>
    <lineage>
        <taxon>Eukaryota</taxon>
        <taxon>Fungi</taxon>
        <taxon>Dikarya</taxon>
        <taxon>Ascomycota</taxon>
        <taxon>Pezizomycotina</taxon>
        <taxon>Dothideomycetes</taxon>
        <taxon>Pleosporomycetidae</taxon>
        <taxon>Pleosporales</taxon>
        <taxon>Pleosporineae</taxon>
        <taxon>Phaeosphaeriaceae</taxon>
        <taxon>Setomelanomma</taxon>
    </lineage>
</organism>
<gene>
    <name evidence="2" type="ORF">EK21DRAFT_81118</name>
</gene>
<proteinExistence type="predicted"/>
<evidence type="ECO:0000259" key="1">
    <source>
        <dbReference type="PROSITE" id="PS51767"/>
    </source>
</evidence>
<reference evidence="2" key="1">
    <citation type="journal article" date="2020" name="Stud. Mycol.">
        <title>101 Dothideomycetes genomes: a test case for predicting lifestyles and emergence of pathogens.</title>
        <authorList>
            <person name="Haridas S."/>
            <person name="Albert R."/>
            <person name="Binder M."/>
            <person name="Bloem J."/>
            <person name="Labutti K."/>
            <person name="Salamov A."/>
            <person name="Andreopoulos B."/>
            <person name="Baker S."/>
            <person name="Barry K."/>
            <person name="Bills G."/>
            <person name="Bluhm B."/>
            <person name="Cannon C."/>
            <person name="Castanera R."/>
            <person name="Culley D."/>
            <person name="Daum C."/>
            <person name="Ezra D."/>
            <person name="Gonzalez J."/>
            <person name="Henrissat B."/>
            <person name="Kuo A."/>
            <person name="Liang C."/>
            <person name="Lipzen A."/>
            <person name="Lutzoni F."/>
            <person name="Magnuson J."/>
            <person name="Mondo S."/>
            <person name="Nolan M."/>
            <person name="Ohm R."/>
            <person name="Pangilinan J."/>
            <person name="Park H.-J."/>
            <person name="Ramirez L."/>
            <person name="Alfaro M."/>
            <person name="Sun H."/>
            <person name="Tritt A."/>
            <person name="Yoshinaga Y."/>
            <person name="Zwiers L.-H."/>
            <person name="Turgeon B."/>
            <person name="Goodwin S."/>
            <person name="Spatafora J."/>
            <person name="Crous P."/>
            <person name="Grigoriev I."/>
        </authorList>
    </citation>
    <scope>NUCLEOTIDE SEQUENCE</scope>
    <source>
        <strain evidence="2">CBS 110217</strain>
    </source>
</reference>
<sequence>VDCDTRSALPDLVFTFGHGLNITLTGKDYLLDVYDDIIERRKCVPTILDLGTTGNDGIILLGTPFLTGLHSVFDADRKNISFGNRGD</sequence>
<dbReference type="InterPro" id="IPR033121">
    <property type="entry name" value="PEPTIDASE_A1"/>
</dbReference>
<feature type="non-terminal residue" evidence="2">
    <location>
        <position position="1"/>
    </location>
</feature>
<dbReference type="InterPro" id="IPR021109">
    <property type="entry name" value="Peptidase_aspartic_dom_sf"/>
</dbReference>
<comment type="caution">
    <text evidence="2">The sequence shown here is derived from an EMBL/GenBank/DDBJ whole genome shotgun (WGS) entry which is preliminary data.</text>
</comment>
<evidence type="ECO:0000313" key="2">
    <source>
        <dbReference type="EMBL" id="KAF2023365.1"/>
    </source>
</evidence>
<dbReference type="Pfam" id="PF00026">
    <property type="entry name" value="Asp"/>
    <property type="match status" value="1"/>
</dbReference>
<feature type="domain" description="Peptidase A1" evidence="1">
    <location>
        <begin position="1"/>
        <end position="83"/>
    </location>
</feature>